<dbReference type="SUPFAM" id="SSF50494">
    <property type="entry name" value="Trypsin-like serine proteases"/>
    <property type="match status" value="1"/>
</dbReference>
<dbReference type="InterPro" id="IPR013783">
    <property type="entry name" value="Ig-like_fold"/>
</dbReference>
<name>A0A7G1I0V2_9BACT</name>
<gene>
    <name evidence="1" type="ORF">Cop2CBH44_23910</name>
</gene>
<dbReference type="KEGG" id="copr:Cop2CBH44_23910"/>
<dbReference type="AlphaFoldDB" id="A0A7G1I0V2"/>
<dbReference type="PANTHER" id="PTHR36234:SF5">
    <property type="entry name" value="LYSYL ENDOPEPTIDASE"/>
    <property type="match status" value="1"/>
</dbReference>
<dbReference type="Proteomes" id="UP000594042">
    <property type="component" value="Chromosome"/>
</dbReference>
<dbReference type="EMBL" id="AP023322">
    <property type="protein sequence ID" value="BCI64038.1"/>
    <property type="molecule type" value="Genomic_DNA"/>
</dbReference>
<evidence type="ECO:0008006" key="3">
    <source>
        <dbReference type="Google" id="ProtNLM"/>
    </source>
</evidence>
<dbReference type="PROSITE" id="PS51257">
    <property type="entry name" value="PROKAR_LIPOPROTEIN"/>
    <property type="match status" value="1"/>
</dbReference>
<dbReference type="InterPro" id="IPR009003">
    <property type="entry name" value="Peptidase_S1_PA"/>
</dbReference>
<protein>
    <recommendedName>
        <fullName evidence="3">Peptidase S1 domain-containing protein</fullName>
    </recommendedName>
</protein>
<organism evidence="1 2">
    <name type="scientific">Coprobacter secundus subsp. similis</name>
    <dbReference type="NCBI Taxonomy" id="2751153"/>
    <lineage>
        <taxon>Bacteria</taxon>
        <taxon>Pseudomonadati</taxon>
        <taxon>Bacteroidota</taxon>
        <taxon>Bacteroidia</taxon>
        <taxon>Bacteroidales</taxon>
        <taxon>Barnesiellaceae</taxon>
        <taxon>Coprobacter</taxon>
    </lineage>
</organism>
<sequence length="903" mass="100927">MEKIGNMQITDNKENKFFCFPIISMACTGSVINNTSGKLYPYILTAHHCLVASKETATNEELEQFLFYFNYEKIRCGEKHQTKPKTITGCRLLAASILSGGVDEALLELSKDIPDSLNVYYNGWDRSPAPAQSGVCIHHPQGDVKKISTFTNPANSDTWRTKENVALENGHWNVQFSETVNGHGVTEKGSSGSPLFNQNGLIVGTLTGGTSSCTNPNGRNLFGKLHYFWDMCGKEDNERLDVWLDPNKTGVSQLQGRYATEPKPIPTGLSASWDATEETIFLQWSKPESEEIPIKYIILRNGYPIGNTTNLFFSEKKLPIGKYLYSIIGVYPDGKSSEASAPASVSVYNYPIPTPPKIERSGNKELSLSWENPLSEQQIFWGTMKPTVFCRTVEYKPFYFGQCWDEKEINSIDNFIIHSISFFPAQGAKYSLLIKQGTNSYTQKIESFQLNTLNEIILNSPFIISKDNGRLIIAIKAESYLTEHGPACCDNGPAVNGKGNLLSLDGENWTAIYDNDPKSDFNFLVAANISSSLASENNFQTPTVFNYQKKNSSGKIKTIITEKIALKKQSEDLAIYSSIPVGIPPTTWNVYRNGQLVNTNPIHSLSFTDSELQPGGYSYKIEALYENQTIIKESPEIFFHLSEKNWDADISSLQVSYMEESWSPEDLSKTEWSHGLPCHIENAIISIETSSGATSEINGEVGTNYHFTFGKNSGKYPISIKITSEDKSHTKNYTLNLLKLSEYSIIQRWDNILSLVTNPKNNGGLNFVSYQWFCNNDIIPDETQPYISIIPNKLENAYHIEVVTTEGITLRSCESNVLPVIPNIAVTPTLIKQGDILKIHIDQEEDLSQCRISIINTLGAIVKDFTPTISDTNLLFSWNAGNYIVRIITPSNKIHEIKIICTP</sequence>
<dbReference type="Gene3D" id="2.40.10.10">
    <property type="entry name" value="Trypsin-like serine proteases"/>
    <property type="match status" value="2"/>
</dbReference>
<accession>A0A7G1I0V2</accession>
<dbReference type="Gene3D" id="2.60.40.10">
    <property type="entry name" value="Immunoglobulins"/>
    <property type="match status" value="1"/>
</dbReference>
<keyword evidence="2" id="KW-1185">Reference proteome</keyword>
<dbReference type="RefSeq" id="WP_200754899.1">
    <property type="nucleotide sequence ID" value="NZ_AP023322.1"/>
</dbReference>
<dbReference type="InterPro" id="IPR026444">
    <property type="entry name" value="Secre_tail"/>
</dbReference>
<dbReference type="Pfam" id="PF13365">
    <property type="entry name" value="Trypsin_2"/>
    <property type="match status" value="1"/>
</dbReference>
<dbReference type="NCBIfam" id="TIGR04183">
    <property type="entry name" value="Por_Secre_tail"/>
    <property type="match status" value="1"/>
</dbReference>
<reference evidence="2" key="1">
    <citation type="submission" date="2020-07" db="EMBL/GenBank/DDBJ databases">
        <title>Complete genome sequencing of Coprobacter sp. strain 2CBH44.</title>
        <authorList>
            <person name="Sakamoto M."/>
            <person name="Murakami T."/>
            <person name="Mori H."/>
        </authorList>
    </citation>
    <scope>NUCLEOTIDE SEQUENCE [LARGE SCALE GENOMIC DNA]</scope>
    <source>
        <strain evidence="2">2CBH44</strain>
    </source>
</reference>
<dbReference type="InterPro" id="IPR043504">
    <property type="entry name" value="Peptidase_S1_PA_chymotrypsin"/>
</dbReference>
<proteinExistence type="predicted"/>
<evidence type="ECO:0000313" key="1">
    <source>
        <dbReference type="EMBL" id="BCI64038.1"/>
    </source>
</evidence>
<dbReference type="PANTHER" id="PTHR36234">
    <property type="entry name" value="LYSYL ENDOPEPTIDASE"/>
    <property type="match status" value="1"/>
</dbReference>
<evidence type="ECO:0000313" key="2">
    <source>
        <dbReference type="Proteomes" id="UP000594042"/>
    </source>
</evidence>